<dbReference type="Gene3D" id="3.40.50.300">
    <property type="entry name" value="P-loop containing nucleotide triphosphate hydrolases"/>
    <property type="match status" value="1"/>
</dbReference>
<dbReference type="SUPFAM" id="SSF52540">
    <property type="entry name" value="P-loop containing nucleoside triphosphate hydrolases"/>
    <property type="match status" value="1"/>
</dbReference>
<gene>
    <name evidence="7" type="ORF">ABID16_000187</name>
</gene>
<dbReference type="PROSITE" id="PS00211">
    <property type="entry name" value="ABC_TRANSPORTER_1"/>
    <property type="match status" value="1"/>
</dbReference>
<dbReference type="Proteomes" id="UP001549047">
    <property type="component" value="Unassembled WGS sequence"/>
</dbReference>
<reference evidence="7 8" key="1">
    <citation type="submission" date="2024-06" db="EMBL/GenBank/DDBJ databases">
        <title>Genomic Encyclopedia of Type Strains, Phase IV (KMG-IV): sequencing the most valuable type-strain genomes for metagenomic binning, comparative biology and taxonomic classification.</title>
        <authorList>
            <person name="Goeker M."/>
        </authorList>
    </citation>
    <scope>NUCLEOTIDE SEQUENCE [LARGE SCALE GENOMIC DNA]</scope>
    <source>
        <strain evidence="7 8">DSM 29780</strain>
    </source>
</reference>
<dbReference type="CDD" id="cd03224">
    <property type="entry name" value="ABC_TM1139_LivF_branched"/>
    <property type="match status" value="1"/>
</dbReference>
<keyword evidence="4 7" id="KW-0067">ATP-binding</keyword>
<name>A0ABV2ITR6_9HYPH</name>
<dbReference type="InterPro" id="IPR027417">
    <property type="entry name" value="P-loop_NTPase"/>
</dbReference>
<evidence type="ECO:0000256" key="5">
    <source>
        <dbReference type="ARBA" id="ARBA00022970"/>
    </source>
</evidence>
<protein>
    <submittedName>
        <fullName evidence="7">Branched-chain amino acid transport system ATP-binding protein</fullName>
    </submittedName>
</protein>
<evidence type="ECO:0000256" key="2">
    <source>
        <dbReference type="ARBA" id="ARBA00022448"/>
    </source>
</evidence>
<dbReference type="Pfam" id="PF00005">
    <property type="entry name" value="ABC_tran"/>
    <property type="match status" value="1"/>
</dbReference>
<dbReference type="EMBL" id="JBEPMB010000001">
    <property type="protein sequence ID" value="MET3611882.1"/>
    <property type="molecule type" value="Genomic_DNA"/>
</dbReference>
<comment type="similarity">
    <text evidence="1">Belongs to the ABC transporter superfamily.</text>
</comment>
<evidence type="ECO:0000256" key="4">
    <source>
        <dbReference type="ARBA" id="ARBA00022840"/>
    </source>
</evidence>
<dbReference type="InterPro" id="IPR030660">
    <property type="entry name" value="ABC_branched_ATPase_LivF/BraG"/>
</dbReference>
<evidence type="ECO:0000313" key="7">
    <source>
        <dbReference type="EMBL" id="MET3611882.1"/>
    </source>
</evidence>
<keyword evidence="5" id="KW-0029">Amino-acid transport</keyword>
<dbReference type="PANTHER" id="PTHR43820">
    <property type="entry name" value="HIGH-AFFINITY BRANCHED-CHAIN AMINO ACID TRANSPORT ATP-BINDING PROTEIN LIVF"/>
    <property type="match status" value="1"/>
</dbReference>
<comment type="caution">
    <text evidence="7">The sequence shown here is derived from an EMBL/GenBank/DDBJ whole genome shotgun (WGS) entry which is preliminary data.</text>
</comment>
<evidence type="ECO:0000256" key="3">
    <source>
        <dbReference type="ARBA" id="ARBA00022741"/>
    </source>
</evidence>
<dbReference type="InterPro" id="IPR003593">
    <property type="entry name" value="AAA+_ATPase"/>
</dbReference>
<feature type="domain" description="ABC transporter" evidence="6">
    <location>
        <begin position="7"/>
        <end position="239"/>
    </location>
</feature>
<evidence type="ECO:0000313" key="8">
    <source>
        <dbReference type="Proteomes" id="UP001549047"/>
    </source>
</evidence>
<dbReference type="RefSeq" id="WP_354554305.1">
    <property type="nucleotide sequence ID" value="NZ_JBEPMB010000001.1"/>
</dbReference>
<dbReference type="GO" id="GO:0005524">
    <property type="term" value="F:ATP binding"/>
    <property type="evidence" value="ECO:0007669"/>
    <property type="project" value="UniProtKB-KW"/>
</dbReference>
<evidence type="ECO:0000259" key="6">
    <source>
        <dbReference type="PROSITE" id="PS50893"/>
    </source>
</evidence>
<dbReference type="InterPro" id="IPR003439">
    <property type="entry name" value="ABC_transporter-like_ATP-bd"/>
</dbReference>
<dbReference type="InterPro" id="IPR017871">
    <property type="entry name" value="ABC_transporter-like_CS"/>
</dbReference>
<keyword evidence="3" id="KW-0547">Nucleotide-binding</keyword>
<sequence length="242" mass="26420">MTAETLLKVEGVETFYGNIRALAGVDVEVKKGEIVSLIGANGAGKSTLMMTICGSPQARTGKVLFDGQDITRMPTHHIARLRIAQSPEGRRIFPRMTVYENLQMGASLDNQKFFQEDVEKMFTLFPRLKERQFQRGGTLSGGEQQMLAIARALMARPKLLMLDEPSLGLAPLVSKQIFAAIKLLNEQQGLTVFLVEQNAFAALKLSHRAYVLVNGSITMSGSGAELLANPEVRAAYLEGGAH</sequence>
<proteinExistence type="inferred from homology"/>
<dbReference type="PROSITE" id="PS50893">
    <property type="entry name" value="ABC_TRANSPORTER_2"/>
    <property type="match status" value="1"/>
</dbReference>
<keyword evidence="2" id="KW-0813">Transport</keyword>
<dbReference type="InterPro" id="IPR052156">
    <property type="entry name" value="BCAA_Transport_ATP-bd_LivF"/>
</dbReference>
<dbReference type="SMART" id="SM00382">
    <property type="entry name" value="AAA"/>
    <property type="match status" value="1"/>
</dbReference>
<dbReference type="PIRSF" id="PIRSF039137">
    <property type="entry name" value="ABC_branched_ATPase"/>
    <property type="match status" value="1"/>
</dbReference>
<keyword evidence="8" id="KW-1185">Reference proteome</keyword>
<evidence type="ECO:0000256" key="1">
    <source>
        <dbReference type="ARBA" id="ARBA00005417"/>
    </source>
</evidence>
<organism evidence="7 8">
    <name type="scientific">Rhizobium aquaticum</name>
    <dbReference type="NCBI Taxonomy" id="1549636"/>
    <lineage>
        <taxon>Bacteria</taxon>
        <taxon>Pseudomonadati</taxon>
        <taxon>Pseudomonadota</taxon>
        <taxon>Alphaproteobacteria</taxon>
        <taxon>Hyphomicrobiales</taxon>
        <taxon>Rhizobiaceae</taxon>
        <taxon>Rhizobium/Agrobacterium group</taxon>
        <taxon>Rhizobium</taxon>
    </lineage>
</organism>
<accession>A0ABV2ITR6</accession>
<dbReference type="PANTHER" id="PTHR43820:SF4">
    <property type="entry name" value="HIGH-AFFINITY BRANCHED-CHAIN AMINO ACID TRANSPORT ATP-BINDING PROTEIN LIVF"/>
    <property type="match status" value="1"/>
</dbReference>